<dbReference type="GO" id="GO:0046274">
    <property type="term" value="P:lignin catabolic process"/>
    <property type="evidence" value="ECO:0007669"/>
    <property type="project" value="UniProtKB-KW"/>
</dbReference>
<protein>
    <recommendedName>
        <fullName evidence="4">laccase</fullName>
        <ecNumber evidence="4">1.10.3.2</ecNumber>
    </recommendedName>
</protein>
<name>A0A7J7M4H1_9MAGN</name>
<dbReference type="InterPro" id="IPR001117">
    <property type="entry name" value="Cu-oxidase_2nd"/>
</dbReference>
<dbReference type="PANTHER" id="PTHR11709:SF481">
    <property type="entry name" value="LACCASE"/>
    <property type="match status" value="1"/>
</dbReference>
<dbReference type="Pfam" id="PF00394">
    <property type="entry name" value="Cu-oxidase"/>
    <property type="match status" value="1"/>
</dbReference>
<dbReference type="EC" id="1.10.3.2" evidence="4"/>
<evidence type="ECO:0000256" key="2">
    <source>
        <dbReference type="ARBA" id="ARBA00004271"/>
    </source>
</evidence>
<reference evidence="13 14" key="1">
    <citation type="journal article" date="2020" name="IScience">
        <title>Genome Sequencing of the Endangered Kingdonia uniflora (Circaeasteraceae, Ranunculales) Reveals Potential Mechanisms of Evolutionary Specialization.</title>
        <authorList>
            <person name="Sun Y."/>
            <person name="Deng T."/>
            <person name="Zhang A."/>
            <person name="Moore M.J."/>
            <person name="Landis J.B."/>
            <person name="Lin N."/>
            <person name="Zhang H."/>
            <person name="Zhang X."/>
            <person name="Huang J."/>
            <person name="Zhang X."/>
            <person name="Sun H."/>
            <person name="Wang H."/>
        </authorList>
    </citation>
    <scope>NUCLEOTIDE SEQUENCE [LARGE SCALE GENOMIC DNA]</scope>
    <source>
        <strain evidence="13">TB1705</strain>
        <tissue evidence="13">Leaf</tissue>
    </source>
</reference>
<keyword evidence="14" id="KW-1185">Reference proteome</keyword>
<keyword evidence="8" id="KW-0560">Oxidoreductase</keyword>
<organism evidence="13 14">
    <name type="scientific">Kingdonia uniflora</name>
    <dbReference type="NCBI Taxonomy" id="39325"/>
    <lineage>
        <taxon>Eukaryota</taxon>
        <taxon>Viridiplantae</taxon>
        <taxon>Streptophyta</taxon>
        <taxon>Embryophyta</taxon>
        <taxon>Tracheophyta</taxon>
        <taxon>Spermatophyta</taxon>
        <taxon>Magnoliopsida</taxon>
        <taxon>Ranunculales</taxon>
        <taxon>Circaeasteraceae</taxon>
        <taxon>Kingdonia</taxon>
    </lineage>
</organism>
<dbReference type="GO" id="GO:0048046">
    <property type="term" value="C:apoplast"/>
    <property type="evidence" value="ECO:0007669"/>
    <property type="project" value="UniProtKB-SubCell"/>
</dbReference>
<dbReference type="InterPro" id="IPR008972">
    <property type="entry name" value="Cupredoxin"/>
</dbReference>
<gene>
    <name evidence="13" type="ORF">GIB67_017453</name>
</gene>
<evidence type="ECO:0000256" key="10">
    <source>
        <dbReference type="ARBA" id="ARBA00023185"/>
    </source>
</evidence>
<dbReference type="Proteomes" id="UP000541444">
    <property type="component" value="Unassembled WGS sequence"/>
</dbReference>
<evidence type="ECO:0000313" key="13">
    <source>
        <dbReference type="EMBL" id="KAF6149720.1"/>
    </source>
</evidence>
<dbReference type="PANTHER" id="PTHR11709">
    <property type="entry name" value="MULTI-COPPER OXIDASE"/>
    <property type="match status" value="1"/>
</dbReference>
<dbReference type="InterPro" id="IPR034285">
    <property type="entry name" value="CuRO_2_LCC"/>
</dbReference>
<dbReference type="GO" id="GO:0005507">
    <property type="term" value="F:copper ion binding"/>
    <property type="evidence" value="ECO:0007669"/>
    <property type="project" value="InterPro"/>
</dbReference>
<dbReference type="Pfam" id="PF07732">
    <property type="entry name" value="Cu-oxidase_3"/>
    <property type="match status" value="1"/>
</dbReference>
<proteinExistence type="inferred from homology"/>
<dbReference type="GO" id="GO:0052716">
    <property type="term" value="F:hydroquinone:oxygen oxidoreductase activity"/>
    <property type="evidence" value="ECO:0007669"/>
    <property type="project" value="UniProtKB-EC"/>
</dbReference>
<evidence type="ECO:0000256" key="7">
    <source>
        <dbReference type="ARBA" id="ARBA00022737"/>
    </source>
</evidence>
<feature type="domain" description="Plastocyanin-like" evidence="11">
    <location>
        <begin position="146"/>
        <end position="263"/>
    </location>
</feature>
<evidence type="ECO:0000313" key="14">
    <source>
        <dbReference type="Proteomes" id="UP000541444"/>
    </source>
</evidence>
<sequence length="275" mass="31019">MEINDFFYEIRVETTTITKLCKTANIVTVNGLFPGPTIFAQQDDQVIVKVTNLTPYNISIHWHGVRQRLTYWFDGPAYITQCPIQAGQSFKCKFTMVNQRGILFWHAHISWLRATVNGSIVIYPKQGIPHPFELPHEEHVLVLDIQDLEREVAASGGGPPGSDVYLINGRPGTLHNCSENDVYAINVKHGKTYLLRIVNAAMNMEHFFTAANHSMTVVEADGEYIKPFETSFLMLTPGQSYNVLVKANQPVGKYFMSLNPYNPATILKTTFVCCF</sequence>
<evidence type="ECO:0000256" key="8">
    <source>
        <dbReference type="ARBA" id="ARBA00023002"/>
    </source>
</evidence>
<dbReference type="InterPro" id="IPR045087">
    <property type="entry name" value="Cu-oxidase_fam"/>
</dbReference>
<accession>A0A7J7M4H1</accession>
<evidence type="ECO:0000259" key="12">
    <source>
        <dbReference type="Pfam" id="PF07732"/>
    </source>
</evidence>
<dbReference type="InterPro" id="IPR011707">
    <property type="entry name" value="Cu-oxidase-like_N"/>
</dbReference>
<dbReference type="CDD" id="cd13849">
    <property type="entry name" value="CuRO_1_LCC_plant"/>
    <property type="match status" value="1"/>
</dbReference>
<comment type="similarity">
    <text evidence="3">Belongs to the multicopper oxidase family.</text>
</comment>
<keyword evidence="5" id="KW-0052">Apoplast</keyword>
<dbReference type="OrthoDB" id="2121828at2759"/>
<feature type="domain" description="Plastocyanin-like" evidence="12">
    <location>
        <begin position="12"/>
        <end position="126"/>
    </location>
</feature>
<dbReference type="Gene3D" id="2.60.40.420">
    <property type="entry name" value="Cupredoxins - blue copper proteins"/>
    <property type="match status" value="2"/>
</dbReference>
<keyword evidence="10" id="KW-0439">Lignin degradation</keyword>
<comment type="subcellular location">
    <subcellularLocation>
        <location evidence="2">Secreted</location>
        <location evidence="2">Extracellular space</location>
        <location evidence="2">Apoplast</location>
    </subcellularLocation>
</comment>
<evidence type="ECO:0000259" key="11">
    <source>
        <dbReference type="Pfam" id="PF00394"/>
    </source>
</evidence>
<dbReference type="EMBL" id="JACGCM010001782">
    <property type="protein sequence ID" value="KAF6149720.1"/>
    <property type="molecule type" value="Genomic_DNA"/>
</dbReference>
<dbReference type="AlphaFoldDB" id="A0A7J7M4H1"/>
<keyword evidence="7" id="KW-0677">Repeat</keyword>
<evidence type="ECO:0000256" key="4">
    <source>
        <dbReference type="ARBA" id="ARBA00012297"/>
    </source>
</evidence>
<evidence type="ECO:0000256" key="3">
    <source>
        <dbReference type="ARBA" id="ARBA00010609"/>
    </source>
</evidence>
<comment type="catalytic activity">
    <reaction evidence="1">
        <text>4 hydroquinone + O2 = 4 benzosemiquinone + 2 H2O</text>
        <dbReference type="Rhea" id="RHEA:11276"/>
        <dbReference type="ChEBI" id="CHEBI:15377"/>
        <dbReference type="ChEBI" id="CHEBI:15379"/>
        <dbReference type="ChEBI" id="CHEBI:17594"/>
        <dbReference type="ChEBI" id="CHEBI:17977"/>
        <dbReference type="EC" id="1.10.3.2"/>
    </reaction>
</comment>
<comment type="caution">
    <text evidence="13">The sequence shown here is derived from an EMBL/GenBank/DDBJ whole genome shotgun (WGS) entry which is preliminary data.</text>
</comment>
<evidence type="ECO:0000256" key="9">
    <source>
        <dbReference type="ARBA" id="ARBA00023008"/>
    </source>
</evidence>
<dbReference type="InterPro" id="IPR034288">
    <property type="entry name" value="CuRO_1_LCC"/>
</dbReference>
<dbReference type="SUPFAM" id="SSF49503">
    <property type="entry name" value="Cupredoxins"/>
    <property type="match status" value="2"/>
</dbReference>
<evidence type="ECO:0000256" key="5">
    <source>
        <dbReference type="ARBA" id="ARBA00022523"/>
    </source>
</evidence>
<keyword evidence="9" id="KW-0186">Copper</keyword>
<evidence type="ECO:0000256" key="1">
    <source>
        <dbReference type="ARBA" id="ARBA00000349"/>
    </source>
</evidence>
<evidence type="ECO:0000256" key="6">
    <source>
        <dbReference type="ARBA" id="ARBA00022525"/>
    </source>
</evidence>
<dbReference type="CDD" id="cd13875">
    <property type="entry name" value="CuRO_2_LCC_plant"/>
    <property type="match status" value="1"/>
</dbReference>
<keyword evidence="6" id="KW-0964">Secreted</keyword>